<protein>
    <recommendedName>
        <fullName evidence="17">Cyclin-dependent kinase 8</fullName>
        <ecNumber evidence="4">2.7.11.22</ecNumber>
        <ecNumber evidence="3">2.7.11.23</ecNumber>
    </recommendedName>
</protein>
<evidence type="ECO:0000256" key="5">
    <source>
        <dbReference type="ARBA" id="ARBA00022491"/>
    </source>
</evidence>
<evidence type="ECO:0000256" key="2">
    <source>
        <dbReference type="ARBA" id="ARBA00006485"/>
    </source>
</evidence>
<evidence type="ECO:0000256" key="12">
    <source>
        <dbReference type="ARBA" id="ARBA00022842"/>
    </source>
</evidence>
<keyword evidence="7" id="KW-0808">Transferase</keyword>
<evidence type="ECO:0000256" key="1">
    <source>
        <dbReference type="ARBA" id="ARBA00004123"/>
    </source>
</evidence>
<evidence type="ECO:0000256" key="10">
    <source>
        <dbReference type="ARBA" id="ARBA00022777"/>
    </source>
</evidence>
<dbReference type="InterPro" id="IPR000719">
    <property type="entry name" value="Prot_kinase_dom"/>
</dbReference>
<dbReference type="HOGENOM" id="CLU_000288_181_6_1"/>
<dbReference type="eggNOG" id="KOG0666">
    <property type="taxonomic scope" value="Eukaryota"/>
</dbReference>
<reference evidence="22 24" key="1">
    <citation type="journal article" date="2011" name="Science">
        <title>Comparative functional genomics of the fission yeasts.</title>
        <authorList>
            <person name="Rhind N."/>
            <person name="Chen Z."/>
            <person name="Yassour M."/>
            <person name="Thompson D.A."/>
            <person name="Haas B.J."/>
            <person name="Habib N."/>
            <person name="Wapinski I."/>
            <person name="Roy S."/>
            <person name="Lin M.F."/>
            <person name="Heiman D.I."/>
            <person name="Young S.K."/>
            <person name="Furuya K."/>
            <person name="Guo Y."/>
            <person name="Pidoux A."/>
            <person name="Chen H.M."/>
            <person name="Robbertse B."/>
            <person name="Goldberg J.M."/>
            <person name="Aoki K."/>
            <person name="Bayne E.H."/>
            <person name="Berlin A.M."/>
            <person name="Desjardins C.A."/>
            <person name="Dobbs E."/>
            <person name="Dukaj L."/>
            <person name="Fan L."/>
            <person name="FitzGerald M.G."/>
            <person name="French C."/>
            <person name="Gujja S."/>
            <person name="Hansen K."/>
            <person name="Keifenheim D."/>
            <person name="Levin J.Z."/>
            <person name="Mosher R.A."/>
            <person name="Mueller C.A."/>
            <person name="Pfiffner J."/>
            <person name="Priest M."/>
            <person name="Russ C."/>
            <person name="Smialowska A."/>
            <person name="Swoboda P."/>
            <person name="Sykes S.M."/>
            <person name="Vaughn M."/>
            <person name="Vengrova S."/>
            <person name="Yoder R."/>
            <person name="Zeng Q."/>
            <person name="Allshire R."/>
            <person name="Baulcombe D."/>
            <person name="Birren B.W."/>
            <person name="Brown W."/>
            <person name="Ekwall K."/>
            <person name="Kellis M."/>
            <person name="Leatherwood J."/>
            <person name="Levin H."/>
            <person name="Margalit H."/>
            <person name="Martienssen R."/>
            <person name="Nieduszynski C.A."/>
            <person name="Spatafora J.W."/>
            <person name="Friedman N."/>
            <person name="Dalgaard J.Z."/>
            <person name="Baumann P."/>
            <person name="Niki H."/>
            <person name="Regev A."/>
            <person name="Nusbaum C."/>
        </authorList>
    </citation>
    <scope>NUCLEOTIDE SEQUENCE [LARGE SCALE GENOMIC DNA]</scope>
    <source>
        <strain evidence="24">yFS275 / FY16936</strain>
    </source>
</reference>
<dbReference type="GO" id="GO:0005634">
    <property type="term" value="C:nucleus"/>
    <property type="evidence" value="ECO:0000318"/>
    <property type="project" value="GO_Central"/>
</dbReference>
<organism evidence="22 24">
    <name type="scientific">Schizosaccharomyces japonicus (strain yFS275 / FY16936)</name>
    <name type="common">Fission yeast</name>
    <dbReference type="NCBI Taxonomy" id="402676"/>
    <lineage>
        <taxon>Eukaryota</taxon>
        <taxon>Fungi</taxon>
        <taxon>Dikarya</taxon>
        <taxon>Ascomycota</taxon>
        <taxon>Taphrinomycotina</taxon>
        <taxon>Schizosaccharomycetes</taxon>
        <taxon>Schizosaccharomycetales</taxon>
        <taxon>Schizosaccharomycetaceae</taxon>
        <taxon>Schizosaccharomyces</taxon>
    </lineage>
</organism>
<dbReference type="GO" id="GO:0008353">
    <property type="term" value="F:RNA polymerase II CTD heptapeptide repeat kinase activity"/>
    <property type="evidence" value="ECO:0007669"/>
    <property type="project" value="UniProtKB-EC"/>
</dbReference>
<dbReference type="GeneID" id="7049656"/>
<comment type="subcellular location">
    <subcellularLocation>
        <location evidence="1">Nucleus</location>
    </subcellularLocation>
</comment>
<dbReference type="Gene3D" id="3.30.200.20">
    <property type="entry name" value="Phosphorylase Kinase, domain 1"/>
    <property type="match status" value="1"/>
</dbReference>
<dbReference type="CDD" id="cd07842">
    <property type="entry name" value="STKc_CDK8_like"/>
    <property type="match status" value="1"/>
</dbReference>
<dbReference type="VEuPathDB" id="FungiDB:SJAG_00342"/>
<dbReference type="PANTHER" id="PTHR24056:SF495">
    <property type="entry name" value="CYCLIN-DEPENDENT KINASE 8-RELATED"/>
    <property type="match status" value="1"/>
</dbReference>
<dbReference type="GO" id="GO:0000791">
    <property type="term" value="C:euchromatin"/>
    <property type="evidence" value="ECO:0007669"/>
    <property type="project" value="EnsemblFungi"/>
</dbReference>
<dbReference type="STRING" id="402676.B6JVD5"/>
<gene>
    <name evidence="23" type="primary">srb10</name>
    <name evidence="22" type="ORF">SJAG_00342</name>
</gene>
<dbReference type="SMART" id="SM00220">
    <property type="entry name" value="S_TKc"/>
    <property type="match status" value="1"/>
</dbReference>
<evidence type="ECO:0000256" key="11">
    <source>
        <dbReference type="ARBA" id="ARBA00022840"/>
    </source>
</evidence>
<name>B6JVD5_SCHJY</name>
<keyword evidence="8" id="KW-0479">Metal-binding</keyword>
<dbReference type="InterPro" id="IPR050108">
    <property type="entry name" value="CDK"/>
</dbReference>
<evidence type="ECO:0000256" key="19">
    <source>
        <dbReference type="ARBA" id="ARBA00048367"/>
    </source>
</evidence>
<evidence type="ECO:0000256" key="15">
    <source>
        <dbReference type="ARBA" id="ARBA00023163"/>
    </source>
</evidence>
<keyword evidence="6" id="KW-0723">Serine/threonine-protein kinase</keyword>
<dbReference type="GO" id="GO:0016592">
    <property type="term" value="C:mediator complex"/>
    <property type="evidence" value="ECO:0000318"/>
    <property type="project" value="GO_Central"/>
</dbReference>
<evidence type="ECO:0000256" key="3">
    <source>
        <dbReference type="ARBA" id="ARBA00012409"/>
    </source>
</evidence>
<dbReference type="Proteomes" id="UP000001744">
    <property type="component" value="Unassembled WGS sequence"/>
</dbReference>
<evidence type="ECO:0000256" key="9">
    <source>
        <dbReference type="ARBA" id="ARBA00022741"/>
    </source>
</evidence>
<keyword evidence="11" id="KW-0067">ATP-binding</keyword>
<dbReference type="EC" id="2.7.11.23" evidence="3"/>
<dbReference type="InterPro" id="IPR011009">
    <property type="entry name" value="Kinase-like_dom_sf"/>
</dbReference>
<evidence type="ECO:0000256" key="20">
    <source>
        <dbReference type="ARBA" id="ARBA00049280"/>
    </source>
</evidence>
<keyword evidence="14" id="KW-0010">Activator</keyword>
<keyword evidence="10 22" id="KW-0418">Kinase</keyword>
<comment type="catalytic activity">
    <reaction evidence="19">
        <text>L-seryl-[protein] + ATP = O-phospho-L-seryl-[protein] + ADP + H(+)</text>
        <dbReference type="Rhea" id="RHEA:17989"/>
        <dbReference type="Rhea" id="RHEA-COMP:9863"/>
        <dbReference type="Rhea" id="RHEA-COMP:11604"/>
        <dbReference type="ChEBI" id="CHEBI:15378"/>
        <dbReference type="ChEBI" id="CHEBI:29999"/>
        <dbReference type="ChEBI" id="CHEBI:30616"/>
        <dbReference type="ChEBI" id="CHEBI:83421"/>
        <dbReference type="ChEBI" id="CHEBI:456216"/>
        <dbReference type="EC" id="2.7.11.22"/>
    </reaction>
</comment>
<dbReference type="AlphaFoldDB" id="B6JVD5"/>
<dbReference type="OMA" id="YFKNGGP"/>
<dbReference type="SUPFAM" id="SSF56112">
    <property type="entry name" value="Protein kinase-like (PK-like)"/>
    <property type="match status" value="1"/>
</dbReference>
<evidence type="ECO:0000256" key="18">
    <source>
        <dbReference type="ARBA" id="ARBA00047811"/>
    </source>
</evidence>
<evidence type="ECO:0000313" key="22">
    <source>
        <dbReference type="EMBL" id="EEB05336.2"/>
    </source>
</evidence>
<comment type="catalytic activity">
    <reaction evidence="18">
        <text>L-threonyl-[protein] + ATP = O-phospho-L-threonyl-[protein] + ADP + H(+)</text>
        <dbReference type="Rhea" id="RHEA:46608"/>
        <dbReference type="Rhea" id="RHEA-COMP:11060"/>
        <dbReference type="Rhea" id="RHEA-COMP:11605"/>
        <dbReference type="ChEBI" id="CHEBI:15378"/>
        <dbReference type="ChEBI" id="CHEBI:30013"/>
        <dbReference type="ChEBI" id="CHEBI:30616"/>
        <dbReference type="ChEBI" id="CHEBI:61977"/>
        <dbReference type="ChEBI" id="CHEBI:456216"/>
        <dbReference type="EC" id="2.7.11.22"/>
    </reaction>
</comment>
<dbReference type="Gene3D" id="1.10.510.10">
    <property type="entry name" value="Transferase(Phosphotransferase) domain 1"/>
    <property type="match status" value="1"/>
</dbReference>
<evidence type="ECO:0000313" key="23">
    <source>
        <dbReference type="JaponicusDB" id="SJAG_00342"/>
    </source>
</evidence>
<dbReference type="PROSITE" id="PS50011">
    <property type="entry name" value="PROTEIN_KINASE_DOM"/>
    <property type="match status" value="1"/>
</dbReference>
<feature type="domain" description="Protein kinase" evidence="21">
    <location>
        <begin position="6"/>
        <end position="320"/>
    </location>
</feature>
<keyword evidence="16" id="KW-0539">Nucleus</keyword>
<dbReference type="GO" id="GO:0004693">
    <property type="term" value="F:cyclin-dependent protein serine/threonine kinase activity"/>
    <property type="evidence" value="ECO:0000318"/>
    <property type="project" value="GO_Central"/>
</dbReference>
<comment type="similarity">
    <text evidence="2">Belongs to the protein kinase superfamily. CMGC Ser/Thr protein kinase family. CDC2/CDKX subfamily.</text>
</comment>
<dbReference type="PROSITE" id="PS00108">
    <property type="entry name" value="PROTEIN_KINASE_ST"/>
    <property type="match status" value="1"/>
</dbReference>
<evidence type="ECO:0000313" key="24">
    <source>
        <dbReference type="Proteomes" id="UP000001744"/>
    </source>
</evidence>
<evidence type="ECO:0000256" key="13">
    <source>
        <dbReference type="ARBA" id="ARBA00023015"/>
    </source>
</evidence>
<sequence length="369" mass="42514">MEKKRYNILGFISAGTYGKVYKATAKDSKQPGIFAIKRFKPESKFSNGQNVTNGISQSAIREISLCRELHHENIVNLVDVMIDGTNISMVFEYAEYDLLQIIQFHLRPRPHPIPKSIIKSFTWQILNGIAYLHENWILHRDLKPANILITEEGVVKVGDLGLGRIFRDSLQSLYASDRVVVTIWYRAPELLLGARNYTPAIDMWAIGCVFAEILALGPLFKGEEMKMETKKVVPFQKNQMLRIMEVLGTPTEERWPGLSQYPEYHQLATYDVQYWNNLLPQWYHSVKANDPDGLDLLMKLLEYDPSKRISAKDALSHSFFTRDSNWNKVAFKDHEVRYPRRRISVESEEPSVKRSAAVPLYGLSKHTKL</sequence>
<dbReference type="PANTHER" id="PTHR24056">
    <property type="entry name" value="CELL DIVISION PROTEIN KINASE"/>
    <property type="match status" value="1"/>
</dbReference>
<dbReference type="RefSeq" id="XP_002171629.2">
    <property type="nucleotide sequence ID" value="XM_002171593.2"/>
</dbReference>
<evidence type="ECO:0000259" key="21">
    <source>
        <dbReference type="PROSITE" id="PS50011"/>
    </source>
</evidence>
<dbReference type="Pfam" id="PF00069">
    <property type="entry name" value="Pkinase"/>
    <property type="match status" value="1"/>
</dbReference>
<keyword evidence="13" id="KW-0805">Transcription regulation</keyword>
<dbReference type="OrthoDB" id="6284126at2759"/>
<dbReference type="EC" id="2.7.11.22" evidence="4"/>
<keyword evidence="15" id="KW-0804">Transcription</keyword>
<dbReference type="EMBL" id="KE651166">
    <property type="protein sequence ID" value="EEB05336.2"/>
    <property type="molecule type" value="Genomic_DNA"/>
</dbReference>
<dbReference type="FunFam" id="1.10.510.10:FF:000408">
    <property type="entry name" value="Serine/threonine-protein kinase SSN3"/>
    <property type="match status" value="1"/>
</dbReference>
<keyword evidence="12" id="KW-0460">Magnesium</keyword>
<evidence type="ECO:0000256" key="6">
    <source>
        <dbReference type="ARBA" id="ARBA00022527"/>
    </source>
</evidence>
<keyword evidence="24" id="KW-1185">Reference proteome</keyword>
<dbReference type="JaponicusDB" id="SJAG_00342">
    <property type="gene designation" value="srb10"/>
</dbReference>
<evidence type="ECO:0000256" key="17">
    <source>
        <dbReference type="ARBA" id="ARBA00041823"/>
    </source>
</evidence>
<comment type="catalytic activity">
    <reaction evidence="20">
        <text>[DNA-directed RNA polymerase] + ATP = phospho-[DNA-directed RNA polymerase] + ADP + H(+)</text>
        <dbReference type="Rhea" id="RHEA:10216"/>
        <dbReference type="Rhea" id="RHEA-COMP:11321"/>
        <dbReference type="Rhea" id="RHEA-COMP:11322"/>
        <dbReference type="ChEBI" id="CHEBI:15378"/>
        <dbReference type="ChEBI" id="CHEBI:30616"/>
        <dbReference type="ChEBI" id="CHEBI:43176"/>
        <dbReference type="ChEBI" id="CHEBI:68546"/>
        <dbReference type="ChEBI" id="CHEBI:456216"/>
        <dbReference type="EC" id="2.7.11.23"/>
    </reaction>
</comment>
<keyword evidence="5" id="KW-0678">Repressor</keyword>
<dbReference type="GO" id="GO:0045944">
    <property type="term" value="P:positive regulation of transcription by RNA polymerase II"/>
    <property type="evidence" value="ECO:0007669"/>
    <property type="project" value="EnsemblFungi"/>
</dbReference>
<accession>B6JVD5</accession>
<evidence type="ECO:0000256" key="4">
    <source>
        <dbReference type="ARBA" id="ARBA00012425"/>
    </source>
</evidence>
<dbReference type="GO" id="GO:0005524">
    <property type="term" value="F:ATP binding"/>
    <property type="evidence" value="ECO:0007669"/>
    <property type="project" value="UniProtKB-KW"/>
</dbReference>
<dbReference type="GO" id="GO:0046872">
    <property type="term" value="F:metal ion binding"/>
    <property type="evidence" value="ECO:0007669"/>
    <property type="project" value="UniProtKB-KW"/>
</dbReference>
<dbReference type="InterPro" id="IPR008271">
    <property type="entry name" value="Ser/Thr_kinase_AS"/>
</dbReference>
<evidence type="ECO:0000256" key="8">
    <source>
        <dbReference type="ARBA" id="ARBA00022723"/>
    </source>
</evidence>
<keyword evidence="9" id="KW-0547">Nucleotide-binding</keyword>
<evidence type="ECO:0000256" key="14">
    <source>
        <dbReference type="ARBA" id="ARBA00023159"/>
    </source>
</evidence>
<evidence type="ECO:0000256" key="16">
    <source>
        <dbReference type="ARBA" id="ARBA00023242"/>
    </source>
</evidence>
<proteinExistence type="inferred from homology"/>
<evidence type="ECO:0000256" key="7">
    <source>
        <dbReference type="ARBA" id="ARBA00022679"/>
    </source>
</evidence>